<accession>A0A2Z4J9J6</accession>
<evidence type="ECO:0000313" key="1">
    <source>
        <dbReference type="EMBL" id="AWW41607.1"/>
    </source>
</evidence>
<dbReference type="RefSeq" id="WP_112441172.1">
    <property type="nucleotide sequence ID" value="NZ_CP030073.1"/>
</dbReference>
<sequence>MPRRAVVRHDPWVSAALYESHVTVRCADADEWLRLQRWAAAAGLKLTHIVLARGRLRDQPILTLSGSSSYAEQAARARDVVTGLRTDGFDPVRVKTECTPWAPEVPARLGRNDERYFEHHVKLMLNAGTDLAALGALVVPYGAHLSWNARRVRAGTRHERFVTQRCREVGAHGAGQALERLLTELAGFVMLNVEREFVLHDSDLSLDDGWIEDPVEVRT</sequence>
<dbReference type="EMBL" id="CP030073">
    <property type="protein sequence ID" value="AWW41607.1"/>
    <property type="molecule type" value="Genomic_DNA"/>
</dbReference>
<dbReference type="AlphaFoldDB" id="A0A2Z4J9J6"/>
<name>A0A2Z4J9J6_9ACTN</name>
<organism evidence="1 2">
    <name type="scientific">Streptomyces cadmiisoli</name>
    <dbReference type="NCBI Taxonomy" id="2184053"/>
    <lineage>
        <taxon>Bacteria</taxon>
        <taxon>Bacillati</taxon>
        <taxon>Actinomycetota</taxon>
        <taxon>Actinomycetes</taxon>
        <taxon>Kitasatosporales</taxon>
        <taxon>Streptomycetaceae</taxon>
        <taxon>Streptomyces</taxon>
        <taxon>Streptomyces aurantiacus group</taxon>
    </lineage>
</organism>
<dbReference type="KEGG" id="scad:DN051_37230"/>
<evidence type="ECO:0000313" key="2">
    <source>
        <dbReference type="Proteomes" id="UP000249616"/>
    </source>
</evidence>
<dbReference type="Proteomes" id="UP000249616">
    <property type="component" value="Chromosome"/>
</dbReference>
<gene>
    <name evidence="1" type="ORF">DN051_37230</name>
</gene>
<evidence type="ECO:0008006" key="3">
    <source>
        <dbReference type="Google" id="ProtNLM"/>
    </source>
</evidence>
<protein>
    <recommendedName>
        <fullName evidence="3">Ankyrin</fullName>
    </recommendedName>
</protein>
<proteinExistence type="predicted"/>
<reference evidence="1 2" key="1">
    <citation type="journal article" date="2019" name="Int. J. Syst. Evol. Microbiol.">
        <title>Streptomyces cadmiisoli sp. nov., a novel actinomycete isolated from cadmium-contaminated soil.</title>
        <authorList>
            <person name="Li K."/>
            <person name="Tang X."/>
            <person name="Zhao J."/>
            <person name="Guo Y."/>
            <person name="Tang Y."/>
            <person name="Gao J."/>
        </authorList>
    </citation>
    <scope>NUCLEOTIDE SEQUENCE [LARGE SCALE GENOMIC DNA]</scope>
    <source>
        <strain evidence="1 2">ZFG47</strain>
    </source>
</reference>
<keyword evidence="2" id="KW-1185">Reference proteome</keyword>